<dbReference type="InterPro" id="IPR006311">
    <property type="entry name" value="TAT_signal"/>
</dbReference>
<dbReference type="GO" id="GO:0016042">
    <property type="term" value="P:lipid catabolic process"/>
    <property type="evidence" value="ECO:0007669"/>
    <property type="project" value="InterPro"/>
</dbReference>
<sequence length="820" mass="93072">MDNRREFLKKASMLAGSTAAINLIPESIQKALAIDAKPGSSYLDAEHIVFLMQENRSFDHCYGTLKGVRGFNDPRAMRQPNGLPVWYQQNKNAEIYAPFHLDIENTKITWMGSLPHGWRDMVAARNEGKMDTWLEAKQAGDPEYKHIPLTMGYFERKDIPFYYAFADAFTVCDQHFCSSLTGTSANRSYFWSGTVREEPHNPESTAHVDNSQINYKDVSWKTYPERLQEAGIPWKVYQNELSLPVGFEGEEEDWLANFTDNNLEFHKQYHVKFHPAYYSFAQKRVKEIEHLLTVAKFANQEAYQKVVNELEGYKKDVEQYSPENFKKQSKQEQEIHLRAFATNTKDPNYHQLSKINGQDGVEIEVPKGDVFHQFREDVKSGNLPAVSWLVAPCRFSDHPGSPWYGAWYVSETLDILTANPEVWKKTIFILTYDENDGYFDHIAPFISPLSSKKETGAVPTGMNTADEYVTVEQETKRTGKNTGVHDSPIGLGYRVPLVIASPWSKGGWVNSEVCDHTSTLQFLEHFIQKKYKKEVKETNLTDWRRLICGNLTSAFRPIPENQRPAIDFVNRDQYVERIFSAKDKSIPGNFQAISADSLSNIKNNLSMNAGLGLQEKGTKPACAIPYDMDVNLSVEDGKLYFHFGLYGNLAHSKTVGVPFQLISHTAYGPKNEVGRTWNFAVKSKEELVYSIDLADIKNETFCFSVHGPNGFYRAFKGKVKSAFPNLKANSSHANIGFQLELKNSPVNLKVQDPSYGHTAKTLAANKSKKESWKLDKSNGWYDFEITSDQDPDLFIKYAGHIENGKPSITDPLMGGENILA</sequence>
<proteinExistence type="inferred from homology"/>
<dbReference type="RefSeq" id="WP_093096099.1">
    <property type="nucleotide sequence ID" value="NZ_FNGK01000001.1"/>
</dbReference>
<dbReference type="AlphaFoldDB" id="A0AAJ4XBI8"/>
<dbReference type="EC" id="3.1.4.3" evidence="2"/>
<feature type="domain" description="Bacterial phospholipase C C-terminal" evidence="4">
    <location>
        <begin position="620"/>
        <end position="718"/>
    </location>
</feature>
<dbReference type="GO" id="GO:0034480">
    <property type="term" value="F:phosphatidylcholine phospholipase C activity"/>
    <property type="evidence" value="ECO:0007669"/>
    <property type="project" value="UniProtKB-EC"/>
</dbReference>
<dbReference type="Proteomes" id="UP000215355">
    <property type="component" value="Chromosome 1"/>
</dbReference>
<protein>
    <recommendedName>
        <fullName evidence="2">phospholipase C</fullName>
        <ecNumber evidence="2">3.1.4.3</ecNumber>
    </recommendedName>
</protein>
<dbReference type="EMBL" id="LT906468">
    <property type="protein sequence ID" value="SNV49934.1"/>
    <property type="molecule type" value="Genomic_DNA"/>
</dbReference>
<dbReference type="InterPro" id="IPR008475">
    <property type="entry name" value="PLipase_C_C"/>
</dbReference>
<evidence type="ECO:0000313" key="5">
    <source>
        <dbReference type="EMBL" id="SNV49934.1"/>
    </source>
</evidence>
<dbReference type="Gene3D" id="3.40.720.10">
    <property type="entry name" value="Alkaline Phosphatase, subunit A"/>
    <property type="match status" value="2"/>
</dbReference>
<evidence type="ECO:0000313" key="6">
    <source>
        <dbReference type="Proteomes" id="UP000215355"/>
    </source>
</evidence>
<dbReference type="NCBIfam" id="TIGR03396">
    <property type="entry name" value="PC_PLC"/>
    <property type="match status" value="1"/>
</dbReference>
<evidence type="ECO:0000256" key="3">
    <source>
        <dbReference type="ARBA" id="ARBA00022801"/>
    </source>
</evidence>
<organism evidence="5 6">
    <name type="scientific">Sphingobacterium mizutaii</name>
    <dbReference type="NCBI Taxonomy" id="1010"/>
    <lineage>
        <taxon>Bacteria</taxon>
        <taxon>Pseudomonadati</taxon>
        <taxon>Bacteroidota</taxon>
        <taxon>Sphingobacteriia</taxon>
        <taxon>Sphingobacteriales</taxon>
        <taxon>Sphingobacteriaceae</taxon>
        <taxon>Sphingobacterium</taxon>
    </lineage>
</organism>
<accession>A0AAJ4XBI8</accession>
<dbReference type="PANTHER" id="PTHR31956:SF1">
    <property type="entry name" value="NON-SPECIFIC PHOSPHOLIPASE C1"/>
    <property type="match status" value="1"/>
</dbReference>
<dbReference type="PANTHER" id="PTHR31956">
    <property type="entry name" value="NON-SPECIFIC PHOSPHOLIPASE C4-RELATED"/>
    <property type="match status" value="1"/>
</dbReference>
<dbReference type="InterPro" id="IPR017850">
    <property type="entry name" value="Alkaline_phosphatase_core_sf"/>
</dbReference>
<comment type="similarity">
    <text evidence="1">Belongs to the bacterial phospholipase C family.</text>
</comment>
<keyword evidence="3 5" id="KW-0378">Hydrolase</keyword>
<evidence type="ECO:0000259" key="4">
    <source>
        <dbReference type="Pfam" id="PF05506"/>
    </source>
</evidence>
<evidence type="ECO:0000256" key="2">
    <source>
        <dbReference type="ARBA" id="ARBA00012018"/>
    </source>
</evidence>
<dbReference type="KEGG" id="smiz:4412673_01915"/>
<dbReference type="InterPro" id="IPR017767">
    <property type="entry name" value="PC-PLC"/>
</dbReference>
<name>A0AAJ4XBI8_9SPHI</name>
<evidence type="ECO:0000256" key="1">
    <source>
        <dbReference type="ARBA" id="ARBA00009717"/>
    </source>
</evidence>
<dbReference type="InterPro" id="IPR007312">
    <property type="entry name" value="Phosphoesterase"/>
</dbReference>
<reference evidence="5 6" key="1">
    <citation type="submission" date="2017-06" db="EMBL/GenBank/DDBJ databases">
        <authorList>
            <consortium name="Pathogen Informatics"/>
        </authorList>
    </citation>
    <scope>NUCLEOTIDE SEQUENCE [LARGE SCALE GENOMIC DNA]</scope>
    <source>
        <strain evidence="5 6">NCTC12149</strain>
    </source>
</reference>
<dbReference type="PROSITE" id="PS51318">
    <property type="entry name" value="TAT"/>
    <property type="match status" value="1"/>
</dbReference>
<gene>
    <name evidence="5" type="primary">plcN_2</name>
    <name evidence="5" type="ORF">SAMEA4412673_01915</name>
</gene>
<dbReference type="Pfam" id="PF04185">
    <property type="entry name" value="Phosphoesterase"/>
    <property type="match status" value="1"/>
</dbReference>
<dbReference type="Pfam" id="PF05506">
    <property type="entry name" value="PLipase_C_C"/>
    <property type="match status" value="2"/>
</dbReference>
<feature type="domain" description="Bacterial phospholipase C C-terminal" evidence="4">
    <location>
        <begin position="738"/>
        <end position="800"/>
    </location>
</feature>